<dbReference type="Gene3D" id="6.10.340.10">
    <property type="match status" value="1"/>
</dbReference>
<dbReference type="FunFam" id="3.30.565.10:FF:000010">
    <property type="entry name" value="Sensor histidine kinase RcsC"/>
    <property type="match status" value="1"/>
</dbReference>
<dbReference type="SMART" id="SM00448">
    <property type="entry name" value="REC"/>
    <property type="match status" value="2"/>
</dbReference>
<dbReference type="GO" id="GO:0005524">
    <property type="term" value="F:ATP binding"/>
    <property type="evidence" value="ECO:0007669"/>
    <property type="project" value="UniProtKB-KW"/>
</dbReference>
<dbReference type="InterPro" id="IPR033417">
    <property type="entry name" value="CHASE8"/>
</dbReference>
<keyword evidence="6" id="KW-0808">Transferase</keyword>
<dbReference type="PROSITE" id="PS50110">
    <property type="entry name" value="RESPONSE_REGULATORY"/>
    <property type="match status" value="2"/>
</dbReference>
<comment type="caution">
    <text evidence="24">The sequence shown here is derived from an EMBL/GenBank/DDBJ whole genome shotgun (WGS) entry which is preliminary data.</text>
</comment>
<dbReference type="InterPro" id="IPR036890">
    <property type="entry name" value="HATPase_C_sf"/>
</dbReference>
<evidence type="ECO:0000313" key="25">
    <source>
        <dbReference type="Proteomes" id="UP000636888"/>
    </source>
</evidence>
<dbReference type="Pfam" id="PF01627">
    <property type="entry name" value="Hpt"/>
    <property type="match status" value="1"/>
</dbReference>
<evidence type="ECO:0000259" key="23">
    <source>
        <dbReference type="PROSITE" id="PS50894"/>
    </source>
</evidence>
<dbReference type="InterPro" id="IPR008207">
    <property type="entry name" value="Sig_transdc_His_kin_Hpt_dom"/>
</dbReference>
<feature type="modified residue" description="4-aspartylphosphate" evidence="17">
    <location>
        <position position="741"/>
    </location>
</feature>
<dbReference type="Pfam" id="PF17152">
    <property type="entry name" value="CHASE8"/>
    <property type="match status" value="1"/>
</dbReference>
<keyword evidence="5 17" id="KW-0597">Phosphoprotein</keyword>
<comment type="catalytic activity">
    <reaction evidence="1">
        <text>ATP + protein L-histidine = ADP + protein N-phospho-L-histidine.</text>
        <dbReference type="EC" id="2.7.13.3"/>
    </reaction>
</comment>
<dbReference type="Proteomes" id="UP000636888">
    <property type="component" value="Unassembled WGS sequence"/>
</dbReference>
<dbReference type="PROSITE" id="PS50885">
    <property type="entry name" value="HAMP"/>
    <property type="match status" value="1"/>
</dbReference>
<evidence type="ECO:0000313" key="24">
    <source>
        <dbReference type="EMBL" id="MBJ6727796.1"/>
    </source>
</evidence>
<dbReference type="SUPFAM" id="SSF158472">
    <property type="entry name" value="HAMP domain-like"/>
    <property type="match status" value="1"/>
</dbReference>
<evidence type="ECO:0000256" key="7">
    <source>
        <dbReference type="ARBA" id="ARBA00022692"/>
    </source>
</evidence>
<dbReference type="EC" id="2.7.13.3" evidence="3"/>
<dbReference type="InterPro" id="IPR036641">
    <property type="entry name" value="HPT_dom_sf"/>
</dbReference>
<dbReference type="SUPFAM" id="SSF55874">
    <property type="entry name" value="ATPase domain of HSP90 chaperone/DNA topoisomerase II/histidine kinase"/>
    <property type="match status" value="1"/>
</dbReference>
<dbReference type="InterPro" id="IPR005467">
    <property type="entry name" value="His_kinase_dom"/>
</dbReference>
<feature type="transmembrane region" description="Helical" evidence="19">
    <location>
        <begin position="175"/>
        <end position="197"/>
    </location>
</feature>
<dbReference type="SMART" id="SM00387">
    <property type="entry name" value="HATPase_c"/>
    <property type="match status" value="1"/>
</dbReference>
<dbReference type="SUPFAM" id="SSF47384">
    <property type="entry name" value="Homodimeric domain of signal transducing histidine kinase"/>
    <property type="match status" value="1"/>
</dbReference>
<evidence type="ECO:0000256" key="13">
    <source>
        <dbReference type="ARBA" id="ARBA00023136"/>
    </source>
</evidence>
<keyword evidence="7 19" id="KW-0812">Transmembrane</keyword>
<dbReference type="Pfam" id="PF00512">
    <property type="entry name" value="HisKA"/>
    <property type="match status" value="1"/>
</dbReference>
<sequence>MMTRLFRNLSIRRKLMAILVLTNVAGMGLASLAFVANEVYTHRKEAGEELAALAQILGNNTAAAVAFNDRAAASETLSGLRSHRGIVAAFVLPNDGSPLASYLAKGVDDTRLAYLSTPEGEYSVDRKRLDRLVREARSPWALNAQLFGVAPIVLDGQQIGTIVIQSDVEQLWDTLVRVFGLVVLVLATTLALVVLIASRLQRVISEPILHLAEVMKEVSDQKNYALRAEKRGDDELGSLIDGFNAMLGQIQSRDQKLEAHREELEAVVQQRTAELSTTNDELSVTVESLQLAKEAAEAASLAKSQFLANMSHEIRTPMNGVLGMVSLLLNTDIAGEQRRFAEAVRSSGESLLSIINDILDFSKIEAGRMELEVARFDLNSLFAEVMELFAEPAHNKGIELVCLVEGGVPYWVDGDQLRLRQVLVNLVGNAVKFTERGEVVLHVSLQEEHESEAVLRFAVRDTGIGIAPEAQRRIFDSFTQADYSTTRKYGGTGLGLAIVRQLATLMGGELGLRSEPGRGSTFWITARLLKDAAPAAYLPPQLKVHLDGRRILIVDDNETNRSVLARQTVSFGMRPELAESAPRALELLRIAAEGRDPFAVALLDLQMPEMDGIELTRAIKNEAPLAALPLILLTSAVGPGDLRSAREAGVAEYLSKPVNEGVLCRSLARVLSGAPEPASPAAELSKVKYDADVLVAEDNPVNQDVARLMLATLGCRVELAVNGALALEAWARGRHDLIFMDCMMPEMDGFTATRQIRDQEAGGERRIPIVALTANAIAGDRERCLDAGMDDYVTKPFELHHLRAVLDRWIPERRVTVAAEPGAAERAAEPAPVPVPDAPAEDPVFDRAGFLQRIGGEESYVEMFLKKFVGSTGDLMGQLGPALQQGDCEAVTRHSHSIKGASASMGALRIRAIAAEMEALGKAGAMDDLPRLYARLEDAVREFQETVG</sequence>
<accession>A0A8J7S8Q7</accession>
<dbReference type="InterPro" id="IPR003660">
    <property type="entry name" value="HAMP_dom"/>
</dbReference>
<dbReference type="SMART" id="SM00304">
    <property type="entry name" value="HAMP"/>
    <property type="match status" value="1"/>
</dbReference>
<evidence type="ECO:0000256" key="17">
    <source>
        <dbReference type="PROSITE-ProRule" id="PRU00169"/>
    </source>
</evidence>
<dbReference type="SUPFAM" id="SSF47226">
    <property type="entry name" value="Histidine-containing phosphotransfer domain, HPT domain"/>
    <property type="match status" value="1"/>
</dbReference>
<comment type="subunit">
    <text evidence="14">At low DSF concentrations, interacts with RpfF.</text>
</comment>
<evidence type="ECO:0000256" key="9">
    <source>
        <dbReference type="ARBA" id="ARBA00022777"/>
    </source>
</evidence>
<keyword evidence="4" id="KW-1003">Cell membrane</keyword>
<dbReference type="PROSITE" id="PS50109">
    <property type="entry name" value="HIS_KIN"/>
    <property type="match status" value="1"/>
</dbReference>
<dbReference type="RefSeq" id="WP_199386937.1">
    <property type="nucleotide sequence ID" value="NZ_JAEMHM010000030.1"/>
</dbReference>
<dbReference type="CDD" id="cd17546">
    <property type="entry name" value="REC_hyHK_CKI1_RcsC-like"/>
    <property type="match status" value="2"/>
</dbReference>
<feature type="coiled-coil region" evidence="18">
    <location>
        <begin position="250"/>
        <end position="299"/>
    </location>
</feature>
<dbReference type="CDD" id="cd16922">
    <property type="entry name" value="HATPase_EvgS-ArcB-TorS-like"/>
    <property type="match status" value="1"/>
</dbReference>
<dbReference type="CDD" id="cd06225">
    <property type="entry name" value="HAMP"/>
    <property type="match status" value="1"/>
</dbReference>
<keyword evidence="18" id="KW-0175">Coiled coil</keyword>
<keyword evidence="8" id="KW-0547">Nucleotide-binding</keyword>
<reference evidence="24" key="1">
    <citation type="submission" date="2020-12" db="EMBL/GenBank/DDBJ databases">
        <title>Geomonas sp. Red875, isolated from river sediment.</title>
        <authorList>
            <person name="Xu Z."/>
            <person name="Zhang Z."/>
            <person name="Masuda Y."/>
            <person name="Itoh H."/>
            <person name="Senoo K."/>
        </authorList>
    </citation>
    <scope>NUCLEOTIDE SEQUENCE</scope>
    <source>
        <strain evidence="24">Red875</strain>
    </source>
</reference>
<keyword evidence="25" id="KW-1185">Reference proteome</keyword>
<evidence type="ECO:0000256" key="3">
    <source>
        <dbReference type="ARBA" id="ARBA00012438"/>
    </source>
</evidence>
<dbReference type="Pfam" id="PF02518">
    <property type="entry name" value="HATPase_c"/>
    <property type="match status" value="1"/>
</dbReference>
<dbReference type="Pfam" id="PF00672">
    <property type="entry name" value="HAMP"/>
    <property type="match status" value="1"/>
</dbReference>
<name>A0A8J7S8Q7_9BACT</name>
<evidence type="ECO:0000256" key="16">
    <source>
        <dbReference type="PROSITE-ProRule" id="PRU00110"/>
    </source>
</evidence>
<dbReference type="PRINTS" id="PR00344">
    <property type="entry name" value="BCTRLSENSOR"/>
</dbReference>
<dbReference type="Gene3D" id="1.20.120.160">
    <property type="entry name" value="HPT domain"/>
    <property type="match status" value="1"/>
</dbReference>
<feature type="domain" description="Histidine kinase" evidence="20">
    <location>
        <begin position="309"/>
        <end position="530"/>
    </location>
</feature>
<evidence type="ECO:0000256" key="14">
    <source>
        <dbReference type="ARBA" id="ARBA00064003"/>
    </source>
</evidence>
<dbReference type="PANTHER" id="PTHR45339">
    <property type="entry name" value="HYBRID SIGNAL TRANSDUCTION HISTIDINE KINASE J"/>
    <property type="match status" value="1"/>
</dbReference>
<dbReference type="InterPro" id="IPR011006">
    <property type="entry name" value="CheY-like_superfamily"/>
</dbReference>
<dbReference type="SUPFAM" id="SSF52172">
    <property type="entry name" value="CheY-like"/>
    <property type="match status" value="2"/>
</dbReference>
<keyword evidence="13 19" id="KW-0472">Membrane</keyword>
<dbReference type="InterPro" id="IPR036097">
    <property type="entry name" value="HisK_dim/P_sf"/>
</dbReference>
<evidence type="ECO:0000256" key="11">
    <source>
        <dbReference type="ARBA" id="ARBA00022989"/>
    </source>
</evidence>
<dbReference type="CDD" id="cd00082">
    <property type="entry name" value="HisKA"/>
    <property type="match status" value="1"/>
</dbReference>
<feature type="modified residue" description="4-aspartylphosphate" evidence="17">
    <location>
        <position position="604"/>
    </location>
</feature>
<dbReference type="SMART" id="SM00388">
    <property type="entry name" value="HisKA"/>
    <property type="match status" value="1"/>
</dbReference>
<feature type="domain" description="HAMP" evidence="22">
    <location>
        <begin position="202"/>
        <end position="255"/>
    </location>
</feature>
<feature type="domain" description="Response regulatory" evidence="21">
    <location>
        <begin position="692"/>
        <end position="810"/>
    </location>
</feature>
<feature type="domain" description="Response regulatory" evidence="21">
    <location>
        <begin position="550"/>
        <end position="671"/>
    </location>
</feature>
<dbReference type="InterPro" id="IPR001789">
    <property type="entry name" value="Sig_transdc_resp-reg_receiver"/>
</dbReference>
<dbReference type="GO" id="GO:0000155">
    <property type="term" value="F:phosphorelay sensor kinase activity"/>
    <property type="evidence" value="ECO:0007669"/>
    <property type="project" value="InterPro"/>
</dbReference>
<evidence type="ECO:0000256" key="8">
    <source>
        <dbReference type="ARBA" id="ARBA00022741"/>
    </source>
</evidence>
<evidence type="ECO:0000259" key="20">
    <source>
        <dbReference type="PROSITE" id="PS50109"/>
    </source>
</evidence>
<evidence type="ECO:0000256" key="1">
    <source>
        <dbReference type="ARBA" id="ARBA00000085"/>
    </source>
</evidence>
<dbReference type="Gene3D" id="3.40.50.2300">
    <property type="match status" value="2"/>
</dbReference>
<comment type="subcellular location">
    <subcellularLocation>
        <location evidence="2">Cell membrane</location>
        <topology evidence="2">Multi-pass membrane protein</topology>
    </subcellularLocation>
</comment>
<evidence type="ECO:0000259" key="21">
    <source>
        <dbReference type="PROSITE" id="PS50110"/>
    </source>
</evidence>
<evidence type="ECO:0000256" key="18">
    <source>
        <dbReference type="SAM" id="Coils"/>
    </source>
</evidence>
<evidence type="ECO:0000256" key="2">
    <source>
        <dbReference type="ARBA" id="ARBA00004651"/>
    </source>
</evidence>
<evidence type="ECO:0000256" key="4">
    <source>
        <dbReference type="ARBA" id="ARBA00022475"/>
    </source>
</evidence>
<dbReference type="PROSITE" id="PS50894">
    <property type="entry name" value="HPT"/>
    <property type="match status" value="1"/>
</dbReference>
<dbReference type="GO" id="GO:0005886">
    <property type="term" value="C:plasma membrane"/>
    <property type="evidence" value="ECO:0007669"/>
    <property type="project" value="UniProtKB-SubCell"/>
</dbReference>
<evidence type="ECO:0000256" key="19">
    <source>
        <dbReference type="SAM" id="Phobius"/>
    </source>
</evidence>
<evidence type="ECO:0000256" key="5">
    <source>
        <dbReference type="ARBA" id="ARBA00022553"/>
    </source>
</evidence>
<feature type="modified residue" description="Phosphohistidine" evidence="16">
    <location>
        <position position="896"/>
    </location>
</feature>
<feature type="domain" description="HPt" evidence="23">
    <location>
        <begin position="857"/>
        <end position="948"/>
    </location>
</feature>
<dbReference type="Pfam" id="PF00072">
    <property type="entry name" value="Response_reg"/>
    <property type="match status" value="2"/>
</dbReference>
<dbReference type="InterPro" id="IPR003594">
    <property type="entry name" value="HATPase_dom"/>
</dbReference>
<keyword evidence="10" id="KW-0067">ATP-binding</keyword>
<dbReference type="Gene3D" id="3.30.565.10">
    <property type="entry name" value="Histidine kinase-like ATPase, C-terminal domain"/>
    <property type="match status" value="1"/>
</dbReference>
<keyword evidence="11 19" id="KW-1133">Transmembrane helix</keyword>
<dbReference type="InterPro" id="IPR004358">
    <property type="entry name" value="Sig_transdc_His_kin-like_C"/>
</dbReference>
<dbReference type="Gene3D" id="1.10.287.130">
    <property type="match status" value="1"/>
</dbReference>
<proteinExistence type="predicted"/>
<evidence type="ECO:0000256" key="6">
    <source>
        <dbReference type="ARBA" id="ARBA00022679"/>
    </source>
</evidence>
<evidence type="ECO:0000256" key="10">
    <source>
        <dbReference type="ARBA" id="ARBA00022840"/>
    </source>
</evidence>
<dbReference type="InterPro" id="IPR003661">
    <property type="entry name" value="HisK_dim/P_dom"/>
</dbReference>
<evidence type="ECO:0000256" key="12">
    <source>
        <dbReference type="ARBA" id="ARBA00023012"/>
    </source>
</evidence>
<dbReference type="FunFam" id="1.10.287.130:FF:000002">
    <property type="entry name" value="Two-component osmosensing histidine kinase"/>
    <property type="match status" value="1"/>
</dbReference>
<organism evidence="24 25">
    <name type="scientific">Geomesophilobacter sediminis</name>
    <dbReference type="NCBI Taxonomy" id="2798584"/>
    <lineage>
        <taxon>Bacteria</taxon>
        <taxon>Pseudomonadati</taxon>
        <taxon>Thermodesulfobacteriota</taxon>
        <taxon>Desulfuromonadia</taxon>
        <taxon>Geobacterales</taxon>
        <taxon>Geobacteraceae</taxon>
        <taxon>Geomesophilobacter</taxon>
    </lineage>
</organism>
<protein>
    <recommendedName>
        <fullName evidence="15">Sensory/regulatory protein RpfC</fullName>
        <ecNumber evidence="3">2.7.13.3</ecNumber>
    </recommendedName>
</protein>
<dbReference type="PANTHER" id="PTHR45339:SF1">
    <property type="entry name" value="HYBRID SIGNAL TRANSDUCTION HISTIDINE KINASE J"/>
    <property type="match status" value="1"/>
</dbReference>
<dbReference type="AlphaFoldDB" id="A0A8J7S8Q7"/>
<keyword evidence="12" id="KW-0902">Two-component regulatory system</keyword>
<gene>
    <name evidence="24" type="ORF">JFN93_24065</name>
</gene>
<dbReference type="EMBL" id="JAEMHM010000030">
    <property type="protein sequence ID" value="MBJ6727796.1"/>
    <property type="molecule type" value="Genomic_DNA"/>
</dbReference>
<dbReference type="CDD" id="cd00088">
    <property type="entry name" value="HPT"/>
    <property type="match status" value="1"/>
</dbReference>
<evidence type="ECO:0000256" key="15">
    <source>
        <dbReference type="ARBA" id="ARBA00068150"/>
    </source>
</evidence>
<evidence type="ECO:0000259" key="22">
    <source>
        <dbReference type="PROSITE" id="PS50885"/>
    </source>
</evidence>
<keyword evidence="9" id="KW-0418">Kinase</keyword>